<proteinExistence type="predicted"/>
<dbReference type="Proteomes" id="UP000887576">
    <property type="component" value="Unplaced"/>
</dbReference>
<evidence type="ECO:0000313" key="2">
    <source>
        <dbReference type="WBParaSite" id="JU765_v2.g4824.t1"/>
    </source>
</evidence>
<evidence type="ECO:0000313" key="1">
    <source>
        <dbReference type="Proteomes" id="UP000887576"/>
    </source>
</evidence>
<protein>
    <submittedName>
        <fullName evidence="2">Uncharacterized protein</fullName>
    </submittedName>
</protein>
<sequence>MIYKFFDWRFGKADNSLYCTGPECNFVIPDGGGTIYLSGTFKGELFEANLLGDVVYYNGTISSKNGGVFTEDSPCFQYYDPPNYYDNFTRPYKYCCNRWKMLPDPEPVNDTCLQFTSTINVFKDNKTIAEMEYIYDFSKGTNVTINATKQLTINYDNKFYFGQEFNFNTFFCNSAHQLCSYWVNKTWDSRYTFTIYADTNDEKSVQFFLVAGVIEHRNGTVLKNESSPFTPSDSCTYYTQQSTNINNGYGSIVDAGVTSTTSFCCSLWKRSQLQ</sequence>
<name>A0AC34R9J2_9BILA</name>
<reference evidence="2" key="1">
    <citation type="submission" date="2022-11" db="UniProtKB">
        <authorList>
            <consortium name="WormBaseParasite"/>
        </authorList>
    </citation>
    <scope>IDENTIFICATION</scope>
</reference>
<dbReference type="WBParaSite" id="JU765_v2.g4824.t1">
    <property type="protein sequence ID" value="JU765_v2.g4824.t1"/>
    <property type="gene ID" value="JU765_v2.g4824"/>
</dbReference>
<organism evidence="1 2">
    <name type="scientific">Panagrolaimus sp. JU765</name>
    <dbReference type="NCBI Taxonomy" id="591449"/>
    <lineage>
        <taxon>Eukaryota</taxon>
        <taxon>Metazoa</taxon>
        <taxon>Ecdysozoa</taxon>
        <taxon>Nematoda</taxon>
        <taxon>Chromadorea</taxon>
        <taxon>Rhabditida</taxon>
        <taxon>Tylenchina</taxon>
        <taxon>Panagrolaimomorpha</taxon>
        <taxon>Panagrolaimoidea</taxon>
        <taxon>Panagrolaimidae</taxon>
        <taxon>Panagrolaimus</taxon>
    </lineage>
</organism>
<accession>A0AC34R9J2</accession>